<sequence length="237" mass="27876">MDNILKVKSISIWIFLIPFISVNTCLVLITEFQWLFPNQEDIIHNTFPYFDGGASISRTVRPYPTWLIFKPAMFLTSFLLIRYWYLNKGIILNCDKNNKHTKKFVFFGVGSALTLIVHSIFLGIEFDNNLYKLFRRLVMLIFIIFEVAAQAYLISALYSYKDKLLNFINFNILKLKLILVSTLIVVAIIAVPIISWPGNTFKFVKHALEWDYFLGVITFYLLTYFMWKKSIYNEKDL</sequence>
<dbReference type="RefSeq" id="WP_169036669.1">
    <property type="nucleotide sequence ID" value="NZ_LANA01000002.1"/>
</dbReference>
<keyword evidence="1" id="KW-0472">Membrane</keyword>
<keyword evidence="3" id="KW-1185">Reference proteome</keyword>
<feature type="transmembrane region" description="Helical" evidence="1">
    <location>
        <begin position="177"/>
        <end position="198"/>
    </location>
</feature>
<dbReference type="EMBL" id="LANA01000002">
    <property type="protein sequence ID" value="NMN68181.1"/>
    <property type="molecule type" value="Genomic_DNA"/>
</dbReference>
<feature type="transmembrane region" description="Helical" evidence="1">
    <location>
        <begin position="105"/>
        <end position="124"/>
    </location>
</feature>
<evidence type="ECO:0000313" key="3">
    <source>
        <dbReference type="Proteomes" id="UP001166004"/>
    </source>
</evidence>
<reference evidence="2 3" key="1">
    <citation type="submission" date="2019-07" db="EMBL/GenBank/DDBJ databases">
        <title>SAR11 Genome Evolution.</title>
        <authorList>
            <person name="Giovannoni S."/>
        </authorList>
    </citation>
    <scope>NUCLEOTIDE SEQUENCE [LARGE SCALE GENOMIC DNA]</scope>
    <source>
        <strain evidence="2 3">HTCC9565</strain>
    </source>
</reference>
<accession>A0ABX1T5Q8</accession>
<name>A0ABX1T5Q8_PELUQ</name>
<protein>
    <recommendedName>
        <fullName evidence="4">DUF998 domain-containing protein</fullName>
    </recommendedName>
</protein>
<organism evidence="2 3">
    <name type="scientific">Pelagibacter ubique</name>
    <dbReference type="NCBI Taxonomy" id="198252"/>
    <lineage>
        <taxon>Bacteria</taxon>
        <taxon>Pseudomonadati</taxon>
        <taxon>Pseudomonadota</taxon>
        <taxon>Alphaproteobacteria</taxon>
        <taxon>Candidatus Pelagibacterales</taxon>
        <taxon>Candidatus Pelagibacteraceae</taxon>
        <taxon>Candidatus Pelagibacter</taxon>
    </lineage>
</organism>
<keyword evidence="1" id="KW-0812">Transmembrane</keyword>
<feature type="transmembrane region" description="Helical" evidence="1">
    <location>
        <begin position="66"/>
        <end position="85"/>
    </location>
</feature>
<feature type="transmembrane region" description="Helical" evidence="1">
    <location>
        <begin position="210"/>
        <end position="227"/>
    </location>
</feature>
<gene>
    <name evidence="2" type="ORF">VP91_00013470</name>
</gene>
<evidence type="ECO:0008006" key="4">
    <source>
        <dbReference type="Google" id="ProtNLM"/>
    </source>
</evidence>
<proteinExistence type="predicted"/>
<feature type="transmembrane region" description="Helical" evidence="1">
    <location>
        <begin position="136"/>
        <end position="157"/>
    </location>
</feature>
<evidence type="ECO:0000256" key="1">
    <source>
        <dbReference type="SAM" id="Phobius"/>
    </source>
</evidence>
<dbReference type="Proteomes" id="UP001166004">
    <property type="component" value="Unassembled WGS sequence"/>
</dbReference>
<keyword evidence="1" id="KW-1133">Transmembrane helix</keyword>
<evidence type="ECO:0000313" key="2">
    <source>
        <dbReference type="EMBL" id="NMN68181.1"/>
    </source>
</evidence>
<feature type="transmembrane region" description="Helical" evidence="1">
    <location>
        <begin position="12"/>
        <end position="36"/>
    </location>
</feature>
<comment type="caution">
    <text evidence="2">The sequence shown here is derived from an EMBL/GenBank/DDBJ whole genome shotgun (WGS) entry which is preliminary data.</text>
</comment>